<evidence type="ECO:0000313" key="1">
    <source>
        <dbReference type="EMBL" id="CAE27959.1"/>
    </source>
</evidence>
<accession>Q6N6U6</accession>
<gene>
    <name evidence="1" type="ordered locus">RPA2518</name>
</gene>
<dbReference type="EMBL" id="BX572601">
    <property type="protein sequence ID" value="CAE27959.1"/>
    <property type="molecule type" value="Genomic_DNA"/>
</dbReference>
<dbReference type="HOGENOM" id="CLU_3204575_0_0_5"/>
<dbReference type="AlphaFoldDB" id="Q6N6U6"/>
<proteinExistence type="predicted"/>
<name>Q6N6U6_RHOPA</name>
<reference evidence="1" key="1">
    <citation type="journal article" date="2004" name="Nat. Biotechnol.">
        <title>Complete genome sequence of the metabolically versatile photosynthetic bacterium Rhodopseudomonas palustris.</title>
        <authorList>
            <person name="Larimer F.W."/>
            <person name="Chain P."/>
            <person name="Hauser L."/>
            <person name="Lamerdin J."/>
            <person name="Malfatti S."/>
            <person name="Do L."/>
            <person name="Land M.L."/>
            <person name="Pelletier D.A."/>
            <person name="Beatty J.T."/>
            <person name="Lang A.S."/>
            <person name="Tabita F.R."/>
            <person name="Gibson J.L."/>
            <person name="Hanson T.E."/>
            <person name="Bobst C."/>
            <person name="Torres J.L."/>
            <person name="Peres C."/>
            <person name="Harrison F.H."/>
            <person name="Gibson J."/>
            <person name="Harwood C.S."/>
        </authorList>
    </citation>
    <scope>NUCLEOTIDE SEQUENCE [LARGE SCALE GENOMIC DNA]</scope>
    <source>
        <strain evidence="1">CGA009</strain>
    </source>
</reference>
<organism evidence="1">
    <name type="scientific">Rhodopseudomonas palustris (strain ATCC BAA-98 / CGA009)</name>
    <dbReference type="NCBI Taxonomy" id="258594"/>
    <lineage>
        <taxon>Bacteria</taxon>
        <taxon>Pseudomonadati</taxon>
        <taxon>Pseudomonadota</taxon>
        <taxon>Alphaproteobacteria</taxon>
        <taxon>Hyphomicrobiales</taxon>
        <taxon>Nitrobacteraceae</taxon>
        <taxon>Rhodopseudomonas</taxon>
    </lineage>
</organism>
<sequence length="45" mass="5097">MCLLFACTTILSIQFRNHVVLGRGPKLHNGFAGRTKKAYIEQYSI</sequence>
<protein>
    <submittedName>
        <fullName evidence="1">Uncharacterized protein</fullName>
    </submittedName>
</protein>